<accession>A0A1B2J864</accession>
<dbReference type="EMBL" id="CP014584">
    <property type="protein sequence ID" value="ANZ74224.1"/>
    <property type="molecule type" value="Genomic_DNA"/>
</dbReference>
<feature type="domain" description="Nudix hydrolase" evidence="1">
    <location>
        <begin position="131"/>
        <end position="278"/>
    </location>
</feature>
<protein>
    <submittedName>
        <fullName evidence="2">BA75_01040T0</fullName>
    </submittedName>
</protein>
<dbReference type="InterPro" id="IPR031804">
    <property type="entry name" value="DUF4743"/>
</dbReference>
<proteinExistence type="predicted"/>
<organism evidence="2 3">
    <name type="scientific">Komagataella pastoris</name>
    <name type="common">Yeast</name>
    <name type="synonym">Pichia pastoris</name>
    <dbReference type="NCBI Taxonomy" id="4922"/>
    <lineage>
        <taxon>Eukaryota</taxon>
        <taxon>Fungi</taxon>
        <taxon>Dikarya</taxon>
        <taxon>Ascomycota</taxon>
        <taxon>Saccharomycotina</taxon>
        <taxon>Pichiomycetes</taxon>
        <taxon>Pichiales</taxon>
        <taxon>Pichiaceae</taxon>
        <taxon>Komagataella</taxon>
    </lineage>
</organism>
<dbReference type="PANTHER" id="PTHR13622:SF8">
    <property type="entry name" value="THIAMIN PYROPHOSPHOKINASE 1"/>
    <property type="match status" value="1"/>
</dbReference>
<reference evidence="2 3" key="1">
    <citation type="submission" date="2016-02" db="EMBL/GenBank/DDBJ databases">
        <title>Comparative genomic and transcriptomic foundation for Pichia pastoris.</title>
        <authorList>
            <person name="Love K.R."/>
            <person name="Shah K.A."/>
            <person name="Whittaker C.A."/>
            <person name="Wu J."/>
            <person name="Bartlett M.C."/>
            <person name="Ma D."/>
            <person name="Leeson R.L."/>
            <person name="Priest M."/>
            <person name="Young S.K."/>
            <person name="Love J.C."/>
        </authorList>
    </citation>
    <scope>NUCLEOTIDE SEQUENCE [LARGE SCALE GENOMIC DNA]</scope>
    <source>
        <strain evidence="2 3">ATCC 28485</strain>
    </source>
</reference>
<evidence type="ECO:0000313" key="2">
    <source>
        <dbReference type="EMBL" id="ANZ74224.1"/>
    </source>
</evidence>
<dbReference type="GO" id="GO:0044715">
    <property type="term" value="F:8-oxo-dGDP phosphatase activity"/>
    <property type="evidence" value="ECO:0007669"/>
    <property type="project" value="TreeGrafter"/>
</dbReference>
<name>A0A1B2J864_PICPA</name>
<evidence type="ECO:0000259" key="1">
    <source>
        <dbReference type="PROSITE" id="PS51462"/>
    </source>
</evidence>
<dbReference type="Gene3D" id="3.90.79.10">
    <property type="entry name" value="Nucleoside Triphosphate Pyrophosphohydrolase"/>
    <property type="match status" value="1"/>
</dbReference>
<dbReference type="CDD" id="cd03676">
    <property type="entry name" value="NUDIX_Tnr3_like"/>
    <property type="match status" value="1"/>
</dbReference>
<dbReference type="InterPro" id="IPR015797">
    <property type="entry name" value="NUDIX_hydrolase-like_dom_sf"/>
</dbReference>
<dbReference type="PROSITE" id="PS51462">
    <property type="entry name" value="NUDIX"/>
    <property type="match status" value="1"/>
</dbReference>
<dbReference type="FunFam" id="3.90.79.10:FF:000019">
    <property type="entry name" value="Thiamin pyrophosphokinase, putative"/>
    <property type="match status" value="1"/>
</dbReference>
<keyword evidence="3" id="KW-1185">Reference proteome</keyword>
<dbReference type="OrthoDB" id="10261522at2759"/>
<dbReference type="InterPro" id="IPR000086">
    <property type="entry name" value="NUDIX_hydrolase_dom"/>
</dbReference>
<dbReference type="Pfam" id="PF00293">
    <property type="entry name" value="NUDIX"/>
    <property type="match status" value="1"/>
</dbReference>
<dbReference type="AlphaFoldDB" id="A0A1B2J864"/>
<sequence>MPYIDLIKSVDSVPHRDDPFFHEFEVSVYKFLSHDGILLGYIIPKVAKQFELETQAVIVDNERNEVKIALSLDTENKRTQMFAKIAQRWRDRGLFKTLSGWRNELFAVYCPNHVMYMLVERAFSNILGVVTYGVHINGYLQTSPDPNNIQLWIPRRSRNKPTFPGMLDNTVAGGLEYPNDTLQTCLKECYEEAGLNEDYVSQHIIPVGAISYMFRNKLPEDFIQPEVEYIYDLPMEQGLIPNPIDHESEDFRLMNIREVVSSLLQEKFKPNCALAIIDFLIRFGIISSSNCDSYLEILTRLHRKLEFPLR</sequence>
<gene>
    <name evidence="2" type="ORF">ATY40_BA7501040</name>
</gene>
<dbReference type="SUPFAM" id="SSF55811">
    <property type="entry name" value="Nudix"/>
    <property type="match status" value="1"/>
</dbReference>
<dbReference type="Pfam" id="PF15916">
    <property type="entry name" value="DUF4743"/>
    <property type="match status" value="1"/>
</dbReference>
<evidence type="ECO:0000313" key="3">
    <source>
        <dbReference type="Proteomes" id="UP000094565"/>
    </source>
</evidence>
<dbReference type="Proteomes" id="UP000094565">
    <property type="component" value="Chromosome 1"/>
</dbReference>
<dbReference type="PANTHER" id="PTHR13622">
    <property type="entry name" value="THIAMIN PYROPHOSPHOKINASE"/>
    <property type="match status" value="1"/>
</dbReference>